<dbReference type="Proteomes" id="UP000324222">
    <property type="component" value="Unassembled WGS sequence"/>
</dbReference>
<keyword evidence="1" id="KW-0812">Transmembrane</keyword>
<reference evidence="2 3" key="1">
    <citation type="submission" date="2019-05" db="EMBL/GenBank/DDBJ databases">
        <title>Another draft genome of Portunus trituberculatus and its Hox gene families provides insights of decapod evolution.</title>
        <authorList>
            <person name="Jeong J.-H."/>
            <person name="Song I."/>
            <person name="Kim S."/>
            <person name="Choi T."/>
            <person name="Kim D."/>
            <person name="Ryu S."/>
            <person name="Kim W."/>
        </authorList>
    </citation>
    <scope>NUCLEOTIDE SEQUENCE [LARGE SCALE GENOMIC DNA]</scope>
    <source>
        <tissue evidence="2">Muscle</tissue>
    </source>
</reference>
<evidence type="ECO:0000256" key="1">
    <source>
        <dbReference type="SAM" id="Phobius"/>
    </source>
</evidence>
<evidence type="ECO:0000313" key="3">
    <source>
        <dbReference type="Proteomes" id="UP000324222"/>
    </source>
</evidence>
<protein>
    <submittedName>
        <fullName evidence="2">Uncharacterized protein</fullName>
    </submittedName>
</protein>
<keyword evidence="1" id="KW-0472">Membrane</keyword>
<sequence length="100" mass="11091">METGQHELFSCKTQLGEQQLSTSAVLCDNLPMLTASAASTMTDNFTLSKFKNLPSMCSPSRSSTSVMFAFFLHAFFLFLLNLFRLGSVTWSTTFTMLPPC</sequence>
<gene>
    <name evidence="2" type="ORF">E2C01_038380</name>
</gene>
<accession>A0A5B7FE12</accession>
<dbReference type="AlphaFoldDB" id="A0A5B7FE12"/>
<keyword evidence="3" id="KW-1185">Reference proteome</keyword>
<proteinExistence type="predicted"/>
<feature type="transmembrane region" description="Helical" evidence="1">
    <location>
        <begin position="66"/>
        <end position="86"/>
    </location>
</feature>
<name>A0A5B7FE12_PORTR</name>
<organism evidence="2 3">
    <name type="scientific">Portunus trituberculatus</name>
    <name type="common">Swimming crab</name>
    <name type="synonym">Neptunus trituberculatus</name>
    <dbReference type="NCBI Taxonomy" id="210409"/>
    <lineage>
        <taxon>Eukaryota</taxon>
        <taxon>Metazoa</taxon>
        <taxon>Ecdysozoa</taxon>
        <taxon>Arthropoda</taxon>
        <taxon>Crustacea</taxon>
        <taxon>Multicrustacea</taxon>
        <taxon>Malacostraca</taxon>
        <taxon>Eumalacostraca</taxon>
        <taxon>Eucarida</taxon>
        <taxon>Decapoda</taxon>
        <taxon>Pleocyemata</taxon>
        <taxon>Brachyura</taxon>
        <taxon>Eubrachyura</taxon>
        <taxon>Portunoidea</taxon>
        <taxon>Portunidae</taxon>
        <taxon>Portuninae</taxon>
        <taxon>Portunus</taxon>
    </lineage>
</organism>
<keyword evidence="1" id="KW-1133">Transmembrane helix</keyword>
<evidence type="ECO:0000313" key="2">
    <source>
        <dbReference type="EMBL" id="MPC44702.1"/>
    </source>
</evidence>
<dbReference type="EMBL" id="VSRR010006397">
    <property type="protein sequence ID" value="MPC44702.1"/>
    <property type="molecule type" value="Genomic_DNA"/>
</dbReference>
<comment type="caution">
    <text evidence="2">The sequence shown here is derived from an EMBL/GenBank/DDBJ whole genome shotgun (WGS) entry which is preliminary data.</text>
</comment>